<feature type="chain" id="PRO_5042221611" description="DUF1996 domain-containing protein" evidence="2">
    <location>
        <begin position="16"/>
        <end position="462"/>
    </location>
</feature>
<keyword evidence="2" id="KW-0732">Signal</keyword>
<evidence type="ECO:0000256" key="2">
    <source>
        <dbReference type="SAM" id="SignalP"/>
    </source>
</evidence>
<dbReference type="PANTHER" id="PTHR43662">
    <property type="match status" value="1"/>
</dbReference>
<feature type="compositionally biased region" description="Basic residues" evidence="1">
    <location>
        <begin position="447"/>
        <end position="462"/>
    </location>
</feature>
<evidence type="ECO:0000256" key="1">
    <source>
        <dbReference type="SAM" id="MobiDB-lite"/>
    </source>
</evidence>
<dbReference type="InterPro" id="IPR018535">
    <property type="entry name" value="DUF1996"/>
</dbReference>
<keyword evidence="5" id="KW-1185">Reference proteome</keyword>
<accession>A0AAD9L887</accession>
<protein>
    <recommendedName>
        <fullName evidence="3">DUF1996 domain-containing protein</fullName>
    </recommendedName>
</protein>
<proteinExistence type="predicted"/>
<comment type="caution">
    <text evidence="4">The sequence shown here is derived from an EMBL/GenBank/DDBJ whole genome shotgun (WGS) entry which is preliminary data.</text>
</comment>
<evidence type="ECO:0000259" key="3">
    <source>
        <dbReference type="Pfam" id="PF09362"/>
    </source>
</evidence>
<reference evidence="4" key="1">
    <citation type="submission" date="2023-02" db="EMBL/GenBank/DDBJ databases">
        <title>Identification and recombinant expression of a fungal hydrolase from Papiliotrema laurentii that hydrolyzes apple cutin and clears colloidal polyester polyurethane.</title>
        <authorList>
            <consortium name="DOE Joint Genome Institute"/>
            <person name="Roman V.A."/>
            <person name="Bojanowski C."/>
            <person name="Crable B.R."/>
            <person name="Wagner D.N."/>
            <person name="Hung C.S."/>
            <person name="Nadeau L.J."/>
            <person name="Schratz L."/>
            <person name="Haridas S."/>
            <person name="Pangilinan J."/>
            <person name="Lipzen A."/>
            <person name="Na H."/>
            <person name="Yan M."/>
            <person name="Ng V."/>
            <person name="Grigoriev I.V."/>
            <person name="Spatafora J.W."/>
            <person name="Barlow D."/>
            <person name="Biffinger J."/>
            <person name="Kelley-Loughnane N."/>
            <person name="Varaljay V.A."/>
            <person name="Crookes-Goodson W.J."/>
        </authorList>
    </citation>
    <scope>NUCLEOTIDE SEQUENCE</scope>
    <source>
        <strain evidence="4">5307AH</strain>
    </source>
</reference>
<feature type="domain" description="DUF1996" evidence="3">
    <location>
        <begin position="36"/>
        <end position="262"/>
    </location>
</feature>
<name>A0AAD9L887_PAPLA</name>
<dbReference type="AlphaFoldDB" id="A0AAD9L887"/>
<evidence type="ECO:0000313" key="5">
    <source>
        <dbReference type="Proteomes" id="UP001182556"/>
    </source>
</evidence>
<dbReference type="PANTHER" id="PTHR43662:SF3">
    <property type="entry name" value="DOMAIN PROTEIN, PUTATIVE (AFU_ORTHOLOGUE AFUA_6G11970)-RELATED"/>
    <property type="match status" value="1"/>
</dbReference>
<dbReference type="Proteomes" id="UP001182556">
    <property type="component" value="Unassembled WGS sequence"/>
</dbReference>
<dbReference type="EMBL" id="JAODAN010000001">
    <property type="protein sequence ID" value="KAK1926900.1"/>
    <property type="molecule type" value="Genomic_DNA"/>
</dbReference>
<dbReference type="Pfam" id="PF09362">
    <property type="entry name" value="DUF1996"/>
    <property type="match status" value="1"/>
</dbReference>
<gene>
    <name evidence="4" type="ORF">DB88DRAFT_536906</name>
</gene>
<sequence>MLALVSLLLLSCAQALLQPNQYFTIGHPALVRTRLDPIVLPGQVSSHVHNIVGSSAFSENLDFDKARSGKCSTSFIQADMSNYWVPQLYYKYKNGTYYAIQGDGLVAYWKFSYDQPSETFAVVPDDFRMLGGNISRDFFDKSIPSHDAVSFECLGGGGGDERLSWIPADRECETIRPQVFFPSCWNGKDAFLPDNSHVAYPLERFEGGPCPDGFQRIPNLFLEAYYKVKMNVPNYEWYPGCLVLANGDNFGLTFHGDWQNGWPKGMLVEANEKCRLPGTVDGCSIFEASRDEKKANDCRTEGSIVNEPIGLTTPLSKLPGNNPEFNSSRLSTDHPKKQMQLAYTEKSRVIPIPIDGSGSCNSNFPRKCSDYNGATGGGDAMPPAGDTPTTGGMMSIQTVPNPVASKEMTPMAPSASAPSGTSKPAGSMVANPTKGRGKAPTATGKHCSARAGKKRSRAAPKQ</sequence>
<feature type="signal peptide" evidence="2">
    <location>
        <begin position="1"/>
        <end position="15"/>
    </location>
</feature>
<organism evidence="4 5">
    <name type="scientific">Papiliotrema laurentii</name>
    <name type="common">Cryptococcus laurentii</name>
    <dbReference type="NCBI Taxonomy" id="5418"/>
    <lineage>
        <taxon>Eukaryota</taxon>
        <taxon>Fungi</taxon>
        <taxon>Dikarya</taxon>
        <taxon>Basidiomycota</taxon>
        <taxon>Agaricomycotina</taxon>
        <taxon>Tremellomycetes</taxon>
        <taxon>Tremellales</taxon>
        <taxon>Rhynchogastremaceae</taxon>
        <taxon>Papiliotrema</taxon>
    </lineage>
</organism>
<feature type="region of interest" description="Disordered" evidence="1">
    <location>
        <begin position="404"/>
        <end position="462"/>
    </location>
</feature>
<evidence type="ECO:0000313" key="4">
    <source>
        <dbReference type="EMBL" id="KAK1926900.1"/>
    </source>
</evidence>